<keyword evidence="4" id="KW-0862">Zinc</keyword>
<dbReference type="GO" id="GO:0046872">
    <property type="term" value="F:metal ion binding"/>
    <property type="evidence" value="ECO:0007669"/>
    <property type="project" value="UniProtKB-KW"/>
</dbReference>
<keyword evidence="7" id="KW-1185">Reference proteome</keyword>
<evidence type="ECO:0000256" key="1">
    <source>
        <dbReference type="ARBA" id="ARBA00001947"/>
    </source>
</evidence>
<dbReference type="GO" id="GO:0047789">
    <property type="term" value="F:creatininase activity"/>
    <property type="evidence" value="ECO:0007669"/>
    <property type="project" value="UniProtKB-EC"/>
</dbReference>
<dbReference type="Proteomes" id="UP000540412">
    <property type="component" value="Unassembled WGS sequence"/>
</dbReference>
<dbReference type="AlphaFoldDB" id="A0A7W9UMG2"/>
<keyword evidence="2" id="KW-0479">Metal-binding</keyword>
<comment type="cofactor">
    <cofactor evidence="1">
        <name>Zn(2+)</name>
        <dbReference type="ChEBI" id="CHEBI:29105"/>
    </cofactor>
</comment>
<dbReference type="GO" id="GO:0009231">
    <property type="term" value="P:riboflavin biosynthetic process"/>
    <property type="evidence" value="ECO:0007669"/>
    <property type="project" value="TreeGrafter"/>
</dbReference>
<evidence type="ECO:0000256" key="5">
    <source>
        <dbReference type="ARBA" id="ARBA00024029"/>
    </source>
</evidence>
<name>A0A7W9UMG2_9NOCA</name>
<evidence type="ECO:0000256" key="2">
    <source>
        <dbReference type="ARBA" id="ARBA00022723"/>
    </source>
</evidence>
<evidence type="ECO:0000313" key="7">
    <source>
        <dbReference type="Proteomes" id="UP000540412"/>
    </source>
</evidence>
<dbReference type="InterPro" id="IPR024087">
    <property type="entry name" value="Creatininase-like_sf"/>
</dbReference>
<dbReference type="EC" id="3.5.2.10" evidence="6"/>
<dbReference type="Gene3D" id="3.40.50.10310">
    <property type="entry name" value="Creatininase"/>
    <property type="match status" value="1"/>
</dbReference>
<dbReference type="InterPro" id="IPR003785">
    <property type="entry name" value="Creatininase/forma_Hydrolase"/>
</dbReference>
<gene>
    <name evidence="6" type="ORF">BJY24_007259</name>
</gene>
<sequence>MTALADLRFTDLTDRAHRTVLAIPLGATEQHGPHLPLHTDTTIAAELCRRLAAARPDVLAAPAVPYGASGEHADFPGTLSVGRAALELLLVELVRSADRFAGVVLVNGHGGNLQPLHAATRTLHAEGRNVLAWSPTGAPGDSHAGHTETSVMLRLRPDTVDMRHAEAGNTQPLDRLIDDLRDHGVAAVSPNGVLGDPSTADPTDGDRILDRWAELLIERTERHFGLNP</sequence>
<dbReference type="GO" id="GO:0016811">
    <property type="term" value="F:hydrolase activity, acting on carbon-nitrogen (but not peptide) bonds, in linear amides"/>
    <property type="evidence" value="ECO:0007669"/>
    <property type="project" value="TreeGrafter"/>
</dbReference>
<dbReference type="EMBL" id="JACHIT010000002">
    <property type="protein sequence ID" value="MBB5918347.1"/>
    <property type="molecule type" value="Genomic_DNA"/>
</dbReference>
<accession>A0A7W9UMG2</accession>
<evidence type="ECO:0000256" key="3">
    <source>
        <dbReference type="ARBA" id="ARBA00022801"/>
    </source>
</evidence>
<comment type="caution">
    <text evidence="6">The sequence shown here is derived from an EMBL/GenBank/DDBJ whole genome shotgun (WGS) entry which is preliminary data.</text>
</comment>
<comment type="similarity">
    <text evidence="5">Belongs to the creatininase superfamily.</text>
</comment>
<protein>
    <submittedName>
        <fullName evidence="6">Creatinine amidohydrolase</fullName>
        <ecNumber evidence="6">3.5.2.10</ecNumber>
    </submittedName>
</protein>
<proteinExistence type="inferred from homology"/>
<organism evidence="6 7">
    <name type="scientific">Nocardia transvalensis</name>
    <dbReference type="NCBI Taxonomy" id="37333"/>
    <lineage>
        <taxon>Bacteria</taxon>
        <taxon>Bacillati</taxon>
        <taxon>Actinomycetota</taxon>
        <taxon>Actinomycetes</taxon>
        <taxon>Mycobacteriales</taxon>
        <taxon>Nocardiaceae</taxon>
        <taxon>Nocardia</taxon>
    </lineage>
</organism>
<dbReference type="NCBIfam" id="TIGR03964">
    <property type="entry name" value="mycofact_creat"/>
    <property type="match status" value="1"/>
</dbReference>
<dbReference type="Pfam" id="PF02633">
    <property type="entry name" value="Creatininase"/>
    <property type="match status" value="1"/>
</dbReference>
<evidence type="ECO:0000313" key="6">
    <source>
        <dbReference type="EMBL" id="MBB5918347.1"/>
    </source>
</evidence>
<dbReference type="InterPro" id="IPR023871">
    <property type="entry name" value="MftE"/>
</dbReference>
<dbReference type="SUPFAM" id="SSF102215">
    <property type="entry name" value="Creatininase"/>
    <property type="match status" value="1"/>
</dbReference>
<reference evidence="6 7" key="1">
    <citation type="submission" date="2020-08" db="EMBL/GenBank/DDBJ databases">
        <title>Sequencing the genomes of 1000 actinobacteria strains.</title>
        <authorList>
            <person name="Klenk H.-P."/>
        </authorList>
    </citation>
    <scope>NUCLEOTIDE SEQUENCE [LARGE SCALE GENOMIC DNA]</scope>
    <source>
        <strain evidence="6 7">DSM 43582</strain>
    </source>
</reference>
<evidence type="ECO:0000256" key="4">
    <source>
        <dbReference type="ARBA" id="ARBA00022833"/>
    </source>
</evidence>
<dbReference type="PANTHER" id="PTHR35005:SF1">
    <property type="entry name" value="2-AMINO-5-FORMYLAMINO-6-RIBOSYLAMINOPYRIMIDIN-4(3H)-ONE 5'-MONOPHOSPHATE DEFORMYLASE"/>
    <property type="match status" value="1"/>
</dbReference>
<dbReference type="PANTHER" id="PTHR35005">
    <property type="entry name" value="3-DEHYDRO-SCYLLO-INOSOSE HYDROLASE"/>
    <property type="match status" value="1"/>
</dbReference>
<dbReference type="RefSeq" id="WP_040753329.1">
    <property type="nucleotide sequence ID" value="NZ_JACHIT010000002.1"/>
</dbReference>
<keyword evidence="3 6" id="KW-0378">Hydrolase</keyword>